<reference evidence="2 3" key="1">
    <citation type="submission" date="2024-09" db="EMBL/GenBank/DDBJ databases">
        <title>Paenibacillus zeirhizospherea sp. nov., isolated from surface of the maize (Zea mays) roots in a horticulture field, Hungary.</title>
        <authorList>
            <person name="Marton D."/>
            <person name="Farkas M."/>
            <person name="Bedics A."/>
            <person name="Toth E."/>
            <person name="Tancsics A."/>
            <person name="Boka K."/>
            <person name="Maroti G."/>
            <person name="Kriszt B."/>
            <person name="Cserhati M."/>
        </authorList>
    </citation>
    <scope>NUCLEOTIDE SEQUENCE [LARGE SCALE GENOMIC DNA]</scope>
    <source>
        <strain evidence="2 3">KCTC 33519</strain>
    </source>
</reference>
<keyword evidence="2" id="KW-0560">Oxidoreductase</keyword>
<dbReference type="PRINTS" id="PR00420">
    <property type="entry name" value="RNGMNOXGNASE"/>
</dbReference>
<comment type="caution">
    <text evidence="2">The sequence shown here is derived from an EMBL/GenBank/DDBJ whole genome shotgun (WGS) entry which is preliminary data.</text>
</comment>
<dbReference type="Pfam" id="PF04820">
    <property type="entry name" value="Trp_halogenase"/>
    <property type="match status" value="2"/>
</dbReference>
<dbReference type="InterPro" id="IPR036188">
    <property type="entry name" value="FAD/NAD-bd_sf"/>
</dbReference>
<dbReference type="EMBL" id="JBHHMI010000033">
    <property type="protein sequence ID" value="MFB5269534.1"/>
    <property type="molecule type" value="Genomic_DNA"/>
</dbReference>
<dbReference type="InterPro" id="IPR006905">
    <property type="entry name" value="Flavin_halogenase"/>
</dbReference>
<dbReference type="Proteomes" id="UP001580346">
    <property type="component" value="Unassembled WGS sequence"/>
</dbReference>
<dbReference type="SUPFAM" id="SSF51905">
    <property type="entry name" value="FAD/NAD(P)-binding domain"/>
    <property type="match status" value="1"/>
</dbReference>
<gene>
    <name evidence="2" type="ORF">ACE41H_22505</name>
</gene>
<dbReference type="GO" id="GO:0016491">
    <property type="term" value="F:oxidoreductase activity"/>
    <property type="evidence" value="ECO:0007669"/>
    <property type="project" value="UniProtKB-KW"/>
</dbReference>
<evidence type="ECO:0000313" key="3">
    <source>
        <dbReference type="Proteomes" id="UP001580346"/>
    </source>
</evidence>
<protein>
    <submittedName>
        <fullName evidence="2">NAD(P)/FAD-dependent oxidoreductase</fullName>
        <ecNumber evidence="2">1.-.-.-</ecNumber>
    </submittedName>
</protein>
<accession>A0ABV5AZ85</accession>
<dbReference type="Gene3D" id="3.50.50.60">
    <property type="entry name" value="FAD/NAD(P)-binding domain"/>
    <property type="match status" value="1"/>
</dbReference>
<proteinExistence type="inferred from homology"/>
<name>A0ABV5AZ85_9BACL</name>
<dbReference type="PANTHER" id="PTHR43747:SF1">
    <property type="entry name" value="SLR1998 PROTEIN"/>
    <property type="match status" value="1"/>
</dbReference>
<dbReference type="EC" id="1.-.-.-" evidence="2"/>
<evidence type="ECO:0000313" key="2">
    <source>
        <dbReference type="EMBL" id="MFB5269534.1"/>
    </source>
</evidence>
<dbReference type="RefSeq" id="WP_375357806.1">
    <property type="nucleotide sequence ID" value="NZ_JBHHMI010000033.1"/>
</dbReference>
<sequence>MEKHKGLDAIVVGGGPAGSCLAGTLASLGLKVLVLEGKKFPRDHIGESLLAMSMPYLKELGIIPKLEAEGFPKKTGAVFVWGKSKKKLDLFMNSSSPGYAYQVIRSRFDEMLLEHARELGANVIFDCWAREPILNENGRIIGLRIQMNDGNNQEIYAKYVIDASGLAQFLPKKLKLPIHIDGHKRIALTSYFEGAQRLESPHENNIISEVSKDGWLWYIPLNDKLTSVGFVGDAIDITTDPNEMLRSQICSTSLVKEKLGNSTLIRDVKLLKYTNHIVDAPLWKDGYVLIGDTAIFVDPLFSTGVHGAIYSASLAASALASVISGEITEQEAAEWYQDHVQRHYLRVNHTVKMLYRIHPGKSRFWSTRNSFDIGEEDAEQIVSSLGVSGLTFFINTYRDGVLELPPAIVKLIDEFVLPSNEIQEIKEEEILVLNSEMEKVYRPIIYKKKLVPGLTIQHKRNRTLSVEMSLQSSHYKIISSIDGTKSAKEIYELIEEDMSEMERNKFYVYLGSLKQLGVLHEYKNTFSCV</sequence>
<dbReference type="Gene3D" id="3.30.9.100">
    <property type="match status" value="1"/>
</dbReference>
<dbReference type="InterPro" id="IPR050816">
    <property type="entry name" value="Flavin-dep_Halogenase_NPB"/>
</dbReference>
<evidence type="ECO:0000256" key="1">
    <source>
        <dbReference type="ARBA" id="ARBA00038396"/>
    </source>
</evidence>
<organism evidence="2 3">
    <name type="scientific">Paenibacillus enshidis</name>
    <dbReference type="NCBI Taxonomy" id="1458439"/>
    <lineage>
        <taxon>Bacteria</taxon>
        <taxon>Bacillati</taxon>
        <taxon>Bacillota</taxon>
        <taxon>Bacilli</taxon>
        <taxon>Bacillales</taxon>
        <taxon>Paenibacillaceae</taxon>
        <taxon>Paenibacillus</taxon>
    </lineage>
</organism>
<keyword evidence="3" id="KW-1185">Reference proteome</keyword>
<dbReference type="PANTHER" id="PTHR43747">
    <property type="entry name" value="FAD-BINDING PROTEIN"/>
    <property type="match status" value="1"/>
</dbReference>
<comment type="similarity">
    <text evidence="1">Belongs to the flavin-dependent halogenase family. Bacterial tryptophan halogenase subfamily.</text>
</comment>